<dbReference type="Proteomes" id="UP000004994">
    <property type="component" value="Chromosome 8"/>
</dbReference>
<dbReference type="PANTHER" id="PTHR24559">
    <property type="entry name" value="TRANSPOSON TY3-I GAG-POL POLYPROTEIN"/>
    <property type="match status" value="1"/>
</dbReference>
<dbReference type="PANTHER" id="PTHR24559:SF444">
    <property type="entry name" value="REVERSE TRANSCRIPTASE DOMAIN-CONTAINING PROTEIN"/>
    <property type="match status" value="1"/>
</dbReference>
<protein>
    <submittedName>
        <fullName evidence="2">Uncharacterized protein</fullName>
    </submittedName>
</protein>
<dbReference type="SUPFAM" id="SSF56672">
    <property type="entry name" value="DNA/RNA polymerases"/>
    <property type="match status" value="1"/>
</dbReference>
<feature type="region of interest" description="Disordered" evidence="1">
    <location>
        <begin position="58"/>
        <end position="83"/>
    </location>
</feature>
<dbReference type="Gene3D" id="3.10.10.10">
    <property type="entry name" value="HIV Type 1 Reverse Transcriptase, subunit A, domain 1"/>
    <property type="match status" value="1"/>
</dbReference>
<dbReference type="AlphaFoldDB" id="A0A3Q7HMD7"/>
<reference evidence="2" key="1">
    <citation type="journal article" date="2012" name="Nature">
        <title>The tomato genome sequence provides insights into fleshy fruit evolution.</title>
        <authorList>
            <consortium name="Tomato Genome Consortium"/>
        </authorList>
    </citation>
    <scope>NUCLEOTIDE SEQUENCE [LARGE SCALE GENOMIC DNA]</scope>
    <source>
        <strain evidence="2">cv. Heinz 1706</strain>
    </source>
</reference>
<name>A0A3Q7HMD7_SOLLC</name>
<proteinExistence type="predicted"/>
<keyword evidence="3" id="KW-1185">Reference proteome</keyword>
<dbReference type="InterPro" id="IPR043502">
    <property type="entry name" value="DNA/RNA_pol_sf"/>
</dbReference>
<evidence type="ECO:0000313" key="3">
    <source>
        <dbReference type="Proteomes" id="UP000004994"/>
    </source>
</evidence>
<dbReference type="InParanoid" id="A0A3Q7HMD7"/>
<evidence type="ECO:0000313" key="2">
    <source>
        <dbReference type="EnsemblPlants" id="Solyc08g062387.1.1"/>
    </source>
</evidence>
<evidence type="ECO:0000256" key="1">
    <source>
        <dbReference type="SAM" id="MobiDB-lite"/>
    </source>
</evidence>
<feature type="compositionally biased region" description="Basic and acidic residues" evidence="1">
    <location>
        <begin position="60"/>
        <end position="73"/>
    </location>
</feature>
<sequence length="134" mass="15485">MANTSCSRRPLAAKISRWSRINVNLNGLTAGEEQENLDLQKLLEEFGALFEELKGLPPNRSHDHSIRLKKESDSPNIRPYRYPHYQKNEIERSTGNVTIRVCKEDVEKRTVRTHEGHYDFLVMPFGLSNAPYAF</sequence>
<organism evidence="2">
    <name type="scientific">Solanum lycopersicum</name>
    <name type="common">Tomato</name>
    <name type="synonym">Lycopersicon esculentum</name>
    <dbReference type="NCBI Taxonomy" id="4081"/>
    <lineage>
        <taxon>Eukaryota</taxon>
        <taxon>Viridiplantae</taxon>
        <taxon>Streptophyta</taxon>
        <taxon>Embryophyta</taxon>
        <taxon>Tracheophyta</taxon>
        <taxon>Spermatophyta</taxon>
        <taxon>Magnoliopsida</taxon>
        <taxon>eudicotyledons</taxon>
        <taxon>Gunneridae</taxon>
        <taxon>Pentapetalae</taxon>
        <taxon>asterids</taxon>
        <taxon>lamiids</taxon>
        <taxon>Solanales</taxon>
        <taxon>Solanaceae</taxon>
        <taxon>Solanoideae</taxon>
        <taxon>Solaneae</taxon>
        <taxon>Solanum</taxon>
        <taxon>Solanum subgen. Lycopersicon</taxon>
    </lineage>
</organism>
<dbReference type="EnsemblPlants" id="Solyc08g062387.1.1">
    <property type="protein sequence ID" value="Solyc08g062387.1.1"/>
    <property type="gene ID" value="Solyc08g062387.1"/>
</dbReference>
<accession>A0A3Q7HMD7</accession>
<dbReference type="InterPro" id="IPR053134">
    <property type="entry name" value="RNA-dir_DNA_polymerase"/>
</dbReference>
<reference evidence="2" key="2">
    <citation type="submission" date="2019-01" db="UniProtKB">
        <authorList>
            <consortium name="EnsemblPlants"/>
        </authorList>
    </citation>
    <scope>IDENTIFICATION</scope>
    <source>
        <strain evidence="2">cv. Heinz 1706</strain>
    </source>
</reference>
<dbReference type="Gramene" id="Solyc08g062387.1.1">
    <property type="protein sequence ID" value="Solyc08g062387.1.1"/>
    <property type="gene ID" value="Solyc08g062387.1"/>
</dbReference>